<dbReference type="PANTHER" id="PTHR31389:SF4">
    <property type="entry name" value="LD39211P"/>
    <property type="match status" value="1"/>
</dbReference>
<keyword evidence="2" id="KW-1185">Reference proteome</keyword>
<organism evidence="1 2">
    <name type="scientific">Teladorsagia circumcincta</name>
    <name type="common">Brown stomach worm</name>
    <name type="synonym">Ostertagia circumcincta</name>
    <dbReference type="NCBI Taxonomy" id="45464"/>
    <lineage>
        <taxon>Eukaryota</taxon>
        <taxon>Metazoa</taxon>
        <taxon>Ecdysozoa</taxon>
        <taxon>Nematoda</taxon>
        <taxon>Chromadorea</taxon>
        <taxon>Rhabditida</taxon>
        <taxon>Rhabditina</taxon>
        <taxon>Rhabditomorpha</taxon>
        <taxon>Strongyloidea</taxon>
        <taxon>Trichostrongylidae</taxon>
        <taxon>Teladorsagia</taxon>
    </lineage>
</organism>
<name>A0A2G9UBX8_TELCI</name>
<dbReference type="Pfam" id="PF07801">
    <property type="entry name" value="DUF1647"/>
    <property type="match status" value="1"/>
</dbReference>
<dbReference type="PANTHER" id="PTHR31389">
    <property type="entry name" value="LD39211P"/>
    <property type="match status" value="1"/>
</dbReference>
<dbReference type="InterPro" id="IPR012444">
    <property type="entry name" value="DUF1647"/>
</dbReference>
<dbReference type="OrthoDB" id="10053392at2759"/>
<protein>
    <submittedName>
        <fullName evidence="1">Uncharacterized protein</fullName>
    </submittedName>
</protein>
<proteinExistence type="predicted"/>
<accession>A0A2G9UBX8</accession>
<sequence>MKTLTLDKMSFSSGSPEPQCRCEFHGAAYDFCYHLPPVPEIQGKKFNCVHAQYLEELGLLSTEAALDPKRDEFPEPVFVTATSDNHFREALTLLANIRKLWPQKKIIVYNIGLNPKTIQALKAKCLVEVRDFPFSFYPPYVKQLDQYRWKPLLIAMVVKEFGAVWYMDTSIRWKTDRLNQVYDEIRCRKDHGWSEYVLCALEKHCMEPPGAKLTCSFKDPFRDYAGCHRYDQSVINLLLANSFGYNSKNYVSILGPEGATVNRATSSLLTPKDFWCNNTA</sequence>
<dbReference type="InterPro" id="IPR029044">
    <property type="entry name" value="Nucleotide-diphossugar_trans"/>
</dbReference>
<gene>
    <name evidence="1" type="ORF">TELCIR_10495</name>
</gene>
<dbReference type="SUPFAM" id="SSF53448">
    <property type="entry name" value="Nucleotide-diphospho-sugar transferases"/>
    <property type="match status" value="1"/>
</dbReference>
<reference evidence="1 2" key="1">
    <citation type="submission" date="2015-09" db="EMBL/GenBank/DDBJ databases">
        <title>Draft genome of the parasitic nematode Teladorsagia circumcincta isolate WARC Sus (inbred).</title>
        <authorList>
            <person name="Mitreva M."/>
        </authorList>
    </citation>
    <scope>NUCLEOTIDE SEQUENCE [LARGE SCALE GENOMIC DNA]</scope>
    <source>
        <strain evidence="1 2">S</strain>
    </source>
</reference>
<evidence type="ECO:0000313" key="2">
    <source>
        <dbReference type="Proteomes" id="UP000230423"/>
    </source>
</evidence>
<evidence type="ECO:0000313" key="1">
    <source>
        <dbReference type="EMBL" id="PIO67747.1"/>
    </source>
</evidence>
<dbReference type="Proteomes" id="UP000230423">
    <property type="component" value="Unassembled WGS sequence"/>
</dbReference>
<dbReference type="EMBL" id="KZ347429">
    <property type="protein sequence ID" value="PIO67747.1"/>
    <property type="molecule type" value="Genomic_DNA"/>
</dbReference>
<dbReference type="AlphaFoldDB" id="A0A2G9UBX8"/>